<dbReference type="HOGENOM" id="CLU_572225_0_0_12"/>
<feature type="compositionally biased region" description="Polar residues" evidence="1">
    <location>
        <begin position="40"/>
        <end position="49"/>
    </location>
</feature>
<feature type="compositionally biased region" description="Acidic residues" evidence="1">
    <location>
        <begin position="109"/>
        <end position="124"/>
    </location>
</feature>
<organism evidence="2 3">
    <name type="scientific">Salinispira pacifica</name>
    <dbReference type="NCBI Taxonomy" id="1307761"/>
    <lineage>
        <taxon>Bacteria</taxon>
        <taxon>Pseudomonadati</taxon>
        <taxon>Spirochaetota</taxon>
        <taxon>Spirochaetia</taxon>
        <taxon>Spirochaetales</taxon>
        <taxon>Spirochaetaceae</taxon>
        <taxon>Salinispira</taxon>
    </lineage>
</organism>
<protein>
    <submittedName>
        <fullName evidence="2">Uncharacterized protein</fullName>
    </submittedName>
</protein>
<feature type="compositionally biased region" description="Basic and acidic residues" evidence="1">
    <location>
        <begin position="137"/>
        <end position="158"/>
    </location>
</feature>
<dbReference type="RefSeq" id="WP_024267930.1">
    <property type="nucleotide sequence ID" value="NC_023035.1"/>
</dbReference>
<feature type="region of interest" description="Disordered" evidence="1">
    <location>
        <begin position="137"/>
        <end position="182"/>
    </location>
</feature>
<feature type="region of interest" description="Disordered" evidence="1">
    <location>
        <begin position="1"/>
        <end position="124"/>
    </location>
</feature>
<proteinExistence type="predicted"/>
<dbReference type="Proteomes" id="UP000018680">
    <property type="component" value="Chromosome"/>
</dbReference>
<sequence>MGLLARVKEYQNKTAHSEHRGGLLQKARELRERSPHESSPAASEISSQPIIDGSTPDINEEEDLFEEVQFSDQPGEVAPAGDPADILIPDEQPFDDDLDQITEIHLSDEIPDDEEPESFPDEDVNDLKDFLQDKQRAEDGVKEDFQSVPETEKSEPEHYGSFQSEKTAETESPGDAAEDESDEFAPRAGLLIPQVLAGLGSIPRGFEAPYMAWGILRDFLGIQQGALLLQDHAEDTLIPYSASGLTFDSLQKLRIESSDLKTMASPGRIRDPQLLELWKRHLSIREAELLEELVIIPMGKAENGLCILFKTPLFSLNDETLLIISTTLAEGLGKMLQNSRTILLNNISPRFIVSMNEFPKLLQDAVENDSSLILGLQLEQILNNLIQASPDALRKRVALDVMRVIGSIVQEDGAVTSDSDYIYILFSDIEDIDPQLIKEQLEFSIQQAFSTELPGIQFVEFQPREVGQILRHITRQS</sequence>
<dbReference type="KEGG" id="slr:L21SP2_1625"/>
<keyword evidence="3" id="KW-1185">Reference proteome</keyword>
<dbReference type="EMBL" id="CP006939">
    <property type="protein sequence ID" value="AHC15010.1"/>
    <property type="molecule type" value="Genomic_DNA"/>
</dbReference>
<accession>V5WHD4</accession>
<name>V5WHD4_9SPIO</name>
<gene>
    <name evidence="2" type="ORF">L21SP2_1625</name>
</gene>
<evidence type="ECO:0000313" key="2">
    <source>
        <dbReference type="EMBL" id="AHC15010.1"/>
    </source>
</evidence>
<dbReference type="AlphaFoldDB" id="V5WHD4"/>
<feature type="compositionally biased region" description="Basic and acidic residues" evidence="1">
    <location>
        <begin position="1"/>
        <end position="36"/>
    </location>
</feature>
<dbReference type="STRING" id="1307761.L21SP2_1625"/>
<reference evidence="2 3" key="1">
    <citation type="journal article" date="2015" name="Stand. Genomic Sci.">
        <title>Complete genome sequence and description of Salinispira pacifica gen. nov., sp. nov., a novel spirochaete isolated form a hypersaline microbial mat.</title>
        <authorList>
            <person name="Ben Hania W."/>
            <person name="Joseph M."/>
            <person name="Schumann P."/>
            <person name="Bunk B."/>
            <person name="Fiebig A."/>
            <person name="Sproer C."/>
            <person name="Klenk H.P."/>
            <person name="Fardeau M.L."/>
            <person name="Spring S."/>
        </authorList>
    </citation>
    <scope>NUCLEOTIDE SEQUENCE [LARGE SCALE GENOMIC DNA]</scope>
    <source>
        <strain evidence="2 3">L21-RPul-D2</strain>
    </source>
</reference>
<evidence type="ECO:0000256" key="1">
    <source>
        <dbReference type="SAM" id="MobiDB-lite"/>
    </source>
</evidence>
<evidence type="ECO:0000313" key="3">
    <source>
        <dbReference type="Proteomes" id="UP000018680"/>
    </source>
</evidence>